<dbReference type="KEGG" id="ery:CP97_15039"/>
<reference evidence="2 3" key="1">
    <citation type="submission" date="2016-04" db="EMBL/GenBank/DDBJ databases">
        <title>The complete genome sequence of Erythrobacter atlanticus s21-N3.</title>
        <authorList>
            <person name="Wang W."/>
            <person name="Wang L."/>
            <person name="Zhuang L."/>
            <person name="Shao Z."/>
        </authorList>
    </citation>
    <scope>NUCLEOTIDE SEQUENCE [LARGE SCALE GENOMIC DNA]</scope>
    <source>
        <strain evidence="3">s21-N3</strain>
        <plasmid evidence="3">Plasmid</plasmid>
    </source>
</reference>
<feature type="compositionally biased region" description="Basic and acidic residues" evidence="1">
    <location>
        <begin position="1"/>
        <end position="19"/>
    </location>
</feature>
<accession>A0A161IUQ9</accession>
<sequence length="59" mass="6711">MSNDNRDQGERSGHSHREEDHDDQPLLMRTSPRKDFDGDLPVARKKVADELPAVRGLKS</sequence>
<dbReference type="Proteomes" id="UP000059113">
    <property type="component" value="Plasmid"/>
</dbReference>
<dbReference type="AlphaFoldDB" id="A0A161IUQ9"/>
<proteinExistence type="predicted"/>
<keyword evidence="3" id="KW-1185">Reference proteome</keyword>
<gene>
    <name evidence="2" type="ORF">CP97_15039</name>
</gene>
<protein>
    <submittedName>
        <fullName evidence="2">Uncharacterized protein</fullName>
    </submittedName>
</protein>
<keyword evidence="2" id="KW-0614">Plasmid</keyword>
<evidence type="ECO:0000256" key="1">
    <source>
        <dbReference type="SAM" id="MobiDB-lite"/>
    </source>
</evidence>
<evidence type="ECO:0000313" key="3">
    <source>
        <dbReference type="Proteomes" id="UP000059113"/>
    </source>
</evidence>
<feature type="region of interest" description="Disordered" evidence="1">
    <location>
        <begin position="1"/>
        <end position="42"/>
    </location>
</feature>
<name>A0A161IUQ9_9SPHN</name>
<dbReference type="EMBL" id="CP015441">
    <property type="protein sequence ID" value="ANC50730.1"/>
    <property type="molecule type" value="Genomic_DNA"/>
</dbReference>
<evidence type="ECO:0000313" key="2">
    <source>
        <dbReference type="EMBL" id="ANC50730.1"/>
    </source>
</evidence>
<geneLocation type="plasmid" evidence="3"/>
<organism evidence="2 3">
    <name type="scientific">Aurantiacibacter atlanticus</name>
    <dbReference type="NCBI Taxonomy" id="1648404"/>
    <lineage>
        <taxon>Bacteria</taxon>
        <taxon>Pseudomonadati</taxon>
        <taxon>Pseudomonadota</taxon>
        <taxon>Alphaproteobacteria</taxon>
        <taxon>Sphingomonadales</taxon>
        <taxon>Erythrobacteraceae</taxon>
        <taxon>Aurantiacibacter</taxon>
    </lineage>
</organism>